<evidence type="ECO:0000313" key="1">
    <source>
        <dbReference type="EMBL" id="ASK79116.1"/>
    </source>
</evidence>
<evidence type="ECO:0000313" key="2">
    <source>
        <dbReference type="Proteomes" id="UP000242175"/>
    </source>
</evidence>
<name>A0A220VFV7_9GAMM</name>
<accession>A0A220VFV7</accession>
<dbReference type="AlphaFoldDB" id="A0A220VFV7"/>
<dbReference type="Proteomes" id="UP000242175">
    <property type="component" value="Chromosome small"/>
</dbReference>
<reference evidence="1 2" key="1">
    <citation type="journal article" date="2016" name="Int. J. Syst. Evol. Microbiol.">
        <title>Paraphotobacterium marinum gen. nov., sp. nov., a member of the family Vibrionaceae, isolated from surface seawater.</title>
        <authorList>
            <person name="Huang Z."/>
            <person name="Dong C."/>
            <person name="Shao Z."/>
        </authorList>
    </citation>
    <scope>NUCLEOTIDE SEQUENCE [LARGE SCALE GENOMIC DNA]</scope>
    <source>
        <strain evidence="1 2">NSCS20N07D</strain>
    </source>
</reference>
<protein>
    <submittedName>
        <fullName evidence="1">Uncharacterized protein</fullName>
    </submittedName>
</protein>
<dbReference type="EMBL" id="CP022356">
    <property type="protein sequence ID" value="ASK79116.1"/>
    <property type="molecule type" value="Genomic_DNA"/>
</dbReference>
<sequence length="56" mass="7000">MILWILNQYGMKKHLQYICCDERTEESDFYKKITFLSESKVFVKSNKFYIKMRYNF</sequence>
<proteinExistence type="predicted"/>
<gene>
    <name evidence="1" type="ORF">CF386_08580</name>
</gene>
<organism evidence="1 2">
    <name type="scientific">Paraphotobacterium marinum</name>
    <dbReference type="NCBI Taxonomy" id="1755811"/>
    <lineage>
        <taxon>Bacteria</taxon>
        <taxon>Pseudomonadati</taxon>
        <taxon>Pseudomonadota</taxon>
        <taxon>Gammaproteobacteria</taxon>
        <taxon>Vibrionales</taxon>
        <taxon>Vibrionaceae</taxon>
        <taxon>Paraphotobacterium</taxon>
    </lineage>
</organism>
<keyword evidence="2" id="KW-1185">Reference proteome</keyword>
<dbReference type="KEGG" id="pmai:CF386_08580"/>